<protein>
    <submittedName>
        <fullName evidence="3">Uncharacterized protein</fullName>
    </submittedName>
</protein>
<evidence type="ECO:0000256" key="1">
    <source>
        <dbReference type="SAM" id="Phobius"/>
    </source>
</evidence>
<organism evidence="3 4">
    <name type="scientific">Dendrobium nobile</name>
    <name type="common">Orchid</name>
    <dbReference type="NCBI Taxonomy" id="94219"/>
    <lineage>
        <taxon>Eukaryota</taxon>
        <taxon>Viridiplantae</taxon>
        <taxon>Streptophyta</taxon>
        <taxon>Embryophyta</taxon>
        <taxon>Tracheophyta</taxon>
        <taxon>Spermatophyta</taxon>
        <taxon>Magnoliopsida</taxon>
        <taxon>Liliopsida</taxon>
        <taxon>Asparagales</taxon>
        <taxon>Orchidaceae</taxon>
        <taxon>Epidendroideae</taxon>
        <taxon>Malaxideae</taxon>
        <taxon>Dendrobiinae</taxon>
        <taxon>Dendrobium</taxon>
    </lineage>
</organism>
<keyword evidence="1" id="KW-0812">Transmembrane</keyword>
<reference evidence="3" key="1">
    <citation type="journal article" date="2022" name="Front. Genet.">
        <title>Chromosome-Scale Assembly of the Dendrobium nobile Genome Provides Insights Into the Molecular Mechanism of the Biosynthesis of the Medicinal Active Ingredient of Dendrobium.</title>
        <authorList>
            <person name="Xu Q."/>
            <person name="Niu S.-C."/>
            <person name="Li K.-L."/>
            <person name="Zheng P.-J."/>
            <person name="Zhang X.-J."/>
            <person name="Jia Y."/>
            <person name="Liu Y."/>
            <person name="Niu Y.-X."/>
            <person name="Yu L.-H."/>
            <person name="Chen D.-F."/>
            <person name="Zhang G.-Q."/>
        </authorList>
    </citation>
    <scope>NUCLEOTIDE SEQUENCE</scope>
    <source>
        <tissue evidence="3">Leaf</tissue>
    </source>
</reference>
<keyword evidence="1" id="KW-1133">Transmembrane helix</keyword>
<feature type="transmembrane region" description="Helical" evidence="1">
    <location>
        <begin position="84"/>
        <end position="105"/>
    </location>
</feature>
<dbReference type="AlphaFoldDB" id="A0A8T3ADI9"/>
<evidence type="ECO:0000256" key="2">
    <source>
        <dbReference type="SAM" id="SignalP"/>
    </source>
</evidence>
<gene>
    <name evidence="3" type="ORF">KFK09_024351</name>
</gene>
<dbReference type="PANTHER" id="PTHR23019">
    <property type="entry name" value="NUCLEAR PORE MEMBRANE GLYCOPROTEIN GP210-RELATED"/>
    <property type="match status" value="1"/>
</dbReference>
<evidence type="ECO:0000313" key="4">
    <source>
        <dbReference type="Proteomes" id="UP000829196"/>
    </source>
</evidence>
<keyword evidence="1" id="KW-0472">Membrane</keyword>
<sequence>MVPLAVVIVGLLLSLAAAATSSSGPHIADLNILLPPRLTNPVQYRLQGSDGCFSWFSLYFFFITTFFCVLCEILYSPLDAFFKYYYTNCLTFFTLTFYAPLNAYFENYYTNRLTFLH</sequence>
<feature type="signal peptide" evidence="2">
    <location>
        <begin position="1"/>
        <end position="18"/>
    </location>
</feature>
<feature type="chain" id="PRO_5035853849" evidence="2">
    <location>
        <begin position="19"/>
        <end position="117"/>
    </location>
</feature>
<feature type="transmembrane region" description="Helical" evidence="1">
    <location>
        <begin position="53"/>
        <end position="75"/>
    </location>
</feature>
<dbReference type="PANTHER" id="PTHR23019:SF0">
    <property type="entry name" value="NUCLEAR PORE MEMBRANE GLYCOPROTEIN 210"/>
    <property type="match status" value="1"/>
</dbReference>
<name>A0A8T3ADI9_DENNO</name>
<evidence type="ECO:0000313" key="3">
    <source>
        <dbReference type="EMBL" id="KAI0494220.1"/>
    </source>
</evidence>
<keyword evidence="4" id="KW-1185">Reference proteome</keyword>
<accession>A0A8T3ADI9</accession>
<dbReference type="InterPro" id="IPR045197">
    <property type="entry name" value="NUP210-like"/>
</dbReference>
<proteinExistence type="predicted"/>
<keyword evidence="2" id="KW-0732">Signal</keyword>
<dbReference type="OrthoDB" id="361283at2759"/>
<comment type="caution">
    <text evidence="3">The sequence shown here is derived from an EMBL/GenBank/DDBJ whole genome shotgun (WGS) entry which is preliminary data.</text>
</comment>
<dbReference type="Proteomes" id="UP000829196">
    <property type="component" value="Unassembled WGS sequence"/>
</dbReference>
<dbReference type="EMBL" id="JAGYWB010000017">
    <property type="protein sequence ID" value="KAI0494220.1"/>
    <property type="molecule type" value="Genomic_DNA"/>
</dbReference>